<keyword evidence="4 6" id="KW-0862">Zinc</keyword>
<comment type="cofactor">
    <cofactor evidence="6">
        <name>Zn(2+)</name>
        <dbReference type="ChEBI" id="CHEBI:29105"/>
    </cofactor>
    <text evidence="6">Binds 1 zinc ion per subunit.</text>
</comment>
<comment type="caution">
    <text evidence="8">The sequence shown here is derived from an EMBL/GenBank/DDBJ whole genome shotgun (WGS) entry which is preliminary data.</text>
</comment>
<dbReference type="Proteomes" id="UP001385499">
    <property type="component" value="Unassembled WGS sequence"/>
</dbReference>
<dbReference type="InterPro" id="IPR001915">
    <property type="entry name" value="Peptidase_M48"/>
</dbReference>
<evidence type="ECO:0000313" key="8">
    <source>
        <dbReference type="EMBL" id="MEJ8476105.1"/>
    </source>
</evidence>
<evidence type="ECO:0000313" key="9">
    <source>
        <dbReference type="Proteomes" id="UP001385499"/>
    </source>
</evidence>
<evidence type="ECO:0000256" key="6">
    <source>
        <dbReference type="RuleBase" id="RU003983"/>
    </source>
</evidence>
<keyword evidence="3 6" id="KW-0378">Hydrolase</keyword>
<feature type="domain" description="Peptidase M48" evidence="7">
    <location>
        <begin position="39"/>
        <end position="97"/>
    </location>
</feature>
<evidence type="ECO:0000256" key="3">
    <source>
        <dbReference type="ARBA" id="ARBA00022801"/>
    </source>
</evidence>
<keyword evidence="9" id="KW-1185">Reference proteome</keyword>
<sequence length="103" mass="11844">MRPELKLTFYPRFLIAHECAHHVYRHLTHLGRAEVFGIDVLNHMLRQAELDADCFATKALREHDIEAVRSAQWVFDNSAAITSASHPSGMERVSHIELCLHQQ</sequence>
<dbReference type="EC" id="3.4.24.-" evidence="8"/>
<keyword evidence="1 6" id="KW-0645">Protease</keyword>
<gene>
    <name evidence="8" type="ORF">V6575_18595</name>
</gene>
<protein>
    <submittedName>
        <fullName evidence="8">M48 family metalloprotease</fullName>
        <ecNumber evidence="8">3.4.24.-</ecNumber>
    </submittedName>
</protein>
<comment type="similarity">
    <text evidence="6">Belongs to the peptidase M48 family.</text>
</comment>
<reference evidence="8 9" key="1">
    <citation type="submission" date="2024-02" db="EMBL/GenBank/DDBJ databases">
        <title>Roseibium algae sp. nov., isolated from marine alga (Grateloupia sp.), showing potential in myo-inositol conversion.</title>
        <authorList>
            <person name="Wang Y."/>
        </authorList>
    </citation>
    <scope>NUCLEOTIDE SEQUENCE [LARGE SCALE GENOMIC DNA]</scope>
    <source>
        <strain evidence="8 9">H3510</strain>
    </source>
</reference>
<dbReference type="Pfam" id="PF01435">
    <property type="entry name" value="Peptidase_M48"/>
    <property type="match status" value="1"/>
</dbReference>
<dbReference type="EMBL" id="JBAKIA010000015">
    <property type="protein sequence ID" value="MEJ8476105.1"/>
    <property type="molecule type" value="Genomic_DNA"/>
</dbReference>
<dbReference type="GO" id="GO:0008237">
    <property type="term" value="F:metallopeptidase activity"/>
    <property type="evidence" value="ECO:0007669"/>
    <property type="project" value="UniProtKB-KW"/>
</dbReference>
<organism evidence="8 9">
    <name type="scientific">Roseibium algae</name>
    <dbReference type="NCBI Taxonomy" id="3123038"/>
    <lineage>
        <taxon>Bacteria</taxon>
        <taxon>Pseudomonadati</taxon>
        <taxon>Pseudomonadota</taxon>
        <taxon>Alphaproteobacteria</taxon>
        <taxon>Hyphomicrobiales</taxon>
        <taxon>Stappiaceae</taxon>
        <taxon>Roseibium</taxon>
    </lineage>
</organism>
<evidence type="ECO:0000256" key="4">
    <source>
        <dbReference type="ARBA" id="ARBA00022833"/>
    </source>
</evidence>
<keyword evidence="5 6" id="KW-0482">Metalloprotease</keyword>
<name>A0ABU8TPL7_9HYPH</name>
<accession>A0ABU8TPL7</accession>
<evidence type="ECO:0000256" key="1">
    <source>
        <dbReference type="ARBA" id="ARBA00022670"/>
    </source>
</evidence>
<evidence type="ECO:0000256" key="5">
    <source>
        <dbReference type="ARBA" id="ARBA00023049"/>
    </source>
</evidence>
<evidence type="ECO:0000256" key="2">
    <source>
        <dbReference type="ARBA" id="ARBA00022723"/>
    </source>
</evidence>
<evidence type="ECO:0000259" key="7">
    <source>
        <dbReference type="Pfam" id="PF01435"/>
    </source>
</evidence>
<dbReference type="RefSeq" id="WP_340276464.1">
    <property type="nucleotide sequence ID" value="NZ_JBAKIA010000015.1"/>
</dbReference>
<proteinExistence type="inferred from homology"/>
<keyword evidence="2" id="KW-0479">Metal-binding</keyword>